<sequence>MGKFARWTTPEGLALLAAWSREGCGPAEIARRCSVREAALRGWARRCPAVEEALRGTREVVDAQVEAALLKRALGYAYSEVAEEINGENVKQRETHKYEPPNVMAQKLWLSCRKPEQWGGRAGDGEALSRLDAMLAALGAEDERPGGDAP</sequence>
<dbReference type="AlphaFoldDB" id="A0A9D0ZKP6"/>
<name>A0A9D0ZKP6_9FIRM</name>
<accession>A0A9D0ZKP6</accession>
<organism evidence="1 2">
    <name type="scientific">Candidatus Pullichristensenella stercorigallinarum</name>
    <dbReference type="NCBI Taxonomy" id="2840909"/>
    <lineage>
        <taxon>Bacteria</taxon>
        <taxon>Bacillati</taxon>
        <taxon>Bacillota</taxon>
        <taxon>Clostridia</taxon>
        <taxon>Candidatus Pullichristensenella</taxon>
    </lineage>
</organism>
<dbReference type="EMBL" id="DVFZ01000049">
    <property type="protein sequence ID" value="HIQ82413.1"/>
    <property type="molecule type" value="Genomic_DNA"/>
</dbReference>
<gene>
    <name evidence="1" type="ORF">IAA52_04865</name>
</gene>
<evidence type="ECO:0000313" key="1">
    <source>
        <dbReference type="EMBL" id="HIQ82413.1"/>
    </source>
</evidence>
<proteinExistence type="predicted"/>
<dbReference type="Proteomes" id="UP000824260">
    <property type="component" value="Unassembled WGS sequence"/>
</dbReference>
<evidence type="ECO:0000313" key="2">
    <source>
        <dbReference type="Proteomes" id="UP000824260"/>
    </source>
</evidence>
<reference evidence="1" key="1">
    <citation type="submission" date="2020-10" db="EMBL/GenBank/DDBJ databases">
        <authorList>
            <person name="Gilroy R."/>
        </authorList>
    </citation>
    <scope>NUCLEOTIDE SEQUENCE</scope>
    <source>
        <strain evidence="1">ChiSjej6B24-2974</strain>
    </source>
</reference>
<reference evidence="1" key="2">
    <citation type="journal article" date="2021" name="PeerJ">
        <title>Extensive microbial diversity within the chicken gut microbiome revealed by metagenomics and culture.</title>
        <authorList>
            <person name="Gilroy R."/>
            <person name="Ravi A."/>
            <person name="Getino M."/>
            <person name="Pursley I."/>
            <person name="Horton D.L."/>
            <person name="Alikhan N.F."/>
            <person name="Baker D."/>
            <person name="Gharbi K."/>
            <person name="Hall N."/>
            <person name="Watson M."/>
            <person name="Adriaenssens E.M."/>
            <person name="Foster-Nyarko E."/>
            <person name="Jarju S."/>
            <person name="Secka A."/>
            <person name="Antonio M."/>
            <person name="Oren A."/>
            <person name="Chaudhuri R.R."/>
            <person name="La Ragione R."/>
            <person name="Hildebrand F."/>
            <person name="Pallen M.J."/>
        </authorList>
    </citation>
    <scope>NUCLEOTIDE SEQUENCE</scope>
    <source>
        <strain evidence="1">ChiSjej6B24-2974</strain>
    </source>
</reference>
<protein>
    <submittedName>
        <fullName evidence="1">Helix-turn-helix domain-containing protein</fullName>
    </submittedName>
</protein>
<comment type="caution">
    <text evidence="1">The sequence shown here is derived from an EMBL/GenBank/DDBJ whole genome shotgun (WGS) entry which is preliminary data.</text>
</comment>